<reference evidence="4" key="1">
    <citation type="submission" date="2018-02" db="EMBL/GenBank/DDBJ databases">
        <authorList>
            <person name="Cohen D.B."/>
            <person name="Kent A.D."/>
        </authorList>
    </citation>
    <scope>NUCLEOTIDE SEQUENCE</scope>
</reference>
<keyword evidence="1" id="KW-0694">RNA-binding</keyword>
<accession>A0A2N9ETB9</accession>
<dbReference type="InterPro" id="IPR025715">
    <property type="entry name" value="FoP_C"/>
</dbReference>
<dbReference type="Pfam" id="PF13865">
    <property type="entry name" value="FoP_duplication"/>
    <property type="match status" value="1"/>
</dbReference>
<dbReference type="GO" id="GO:0003723">
    <property type="term" value="F:RNA binding"/>
    <property type="evidence" value="ECO:0007669"/>
    <property type="project" value="UniProtKB-KW"/>
</dbReference>
<evidence type="ECO:0000256" key="1">
    <source>
        <dbReference type="ARBA" id="ARBA00022884"/>
    </source>
</evidence>
<dbReference type="AlphaFoldDB" id="A0A2N9ETB9"/>
<sequence>MLDQKPLWRCKEWPWQCLGSRPRPRPRSRPGQGRGRGRGQGQGQGRGRGRERNQPVEMSVDDLNNDLDNYHAGAKHT</sequence>
<feature type="compositionally biased region" description="Gly residues" evidence="2">
    <location>
        <begin position="32"/>
        <end position="46"/>
    </location>
</feature>
<organism evidence="4">
    <name type="scientific">Fagus sylvatica</name>
    <name type="common">Beechnut</name>
    <dbReference type="NCBI Taxonomy" id="28930"/>
    <lineage>
        <taxon>Eukaryota</taxon>
        <taxon>Viridiplantae</taxon>
        <taxon>Streptophyta</taxon>
        <taxon>Embryophyta</taxon>
        <taxon>Tracheophyta</taxon>
        <taxon>Spermatophyta</taxon>
        <taxon>Magnoliopsida</taxon>
        <taxon>eudicotyledons</taxon>
        <taxon>Gunneridae</taxon>
        <taxon>Pentapetalae</taxon>
        <taxon>rosids</taxon>
        <taxon>fabids</taxon>
        <taxon>Fagales</taxon>
        <taxon>Fagaceae</taxon>
        <taxon>Fagus</taxon>
    </lineage>
</organism>
<evidence type="ECO:0000313" key="4">
    <source>
        <dbReference type="EMBL" id="SPC78105.1"/>
    </source>
</evidence>
<feature type="region of interest" description="Disordered" evidence="2">
    <location>
        <begin position="16"/>
        <end position="77"/>
    </location>
</feature>
<feature type="domain" description="Chromatin target of PRMT1 protein C-terminal" evidence="3">
    <location>
        <begin position="21"/>
        <end position="72"/>
    </location>
</feature>
<proteinExistence type="predicted"/>
<evidence type="ECO:0000259" key="3">
    <source>
        <dbReference type="Pfam" id="PF13865"/>
    </source>
</evidence>
<evidence type="ECO:0000256" key="2">
    <source>
        <dbReference type="SAM" id="MobiDB-lite"/>
    </source>
</evidence>
<dbReference type="EMBL" id="OIVN01000312">
    <property type="protein sequence ID" value="SPC78105.1"/>
    <property type="molecule type" value="Genomic_DNA"/>
</dbReference>
<name>A0A2N9ETB9_FAGSY</name>
<gene>
    <name evidence="4" type="ORF">FSB_LOCUS5987</name>
</gene>
<protein>
    <recommendedName>
        <fullName evidence="3">Chromatin target of PRMT1 protein C-terminal domain-containing protein</fullName>
    </recommendedName>
</protein>